<gene>
    <name evidence="2" type="ORF">RFI_08063</name>
</gene>
<dbReference type="PROSITE" id="PS50197">
    <property type="entry name" value="BEACH"/>
    <property type="match status" value="1"/>
</dbReference>
<dbReference type="SMART" id="SM01026">
    <property type="entry name" value="Beach"/>
    <property type="match status" value="1"/>
</dbReference>
<sequence>MLDEGQMECFMYGSHYSTPGYVMYFLVRQFPEYMLRFQNGKFDTADRLFSSIQRTWHSAYHSLTDVKELIPQFYHGDGSFLKNYRKLDLGIRTDKKEVNDVELPPWAEGDERRFVQLMRDALESDYVSAHLHEWIDLIWGYKQRGEHAAQANNLFHPLTYEGTVDIDGITDETELEAIRVQIHEFGQVTIFIFFSSNIYCYVFEYII</sequence>
<dbReference type="OrthoDB" id="26681at2759"/>
<reference evidence="2 3" key="1">
    <citation type="journal article" date="2013" name="Curr. Biol.">
        <title>The Genome of the Foraminiferan Reticulomyxa filosa.</title>
        <authorList>
            <person name="Glockner G."/>
            <person name="Hulsmann N."/>
            <person name="Schleicher M."/>
            <person name="Noegel A.A."/>
            <person name="Eichinger L."/>
            <person name="Gallinger C."/>
            <person name="Pawlowski J."/>
            <person name="Sierra R."/>
            <person name="Euteneuer U."/>
            <person name="Pillet L."/>
            <person name="Moustafa A."/>
            <person name="Platzer M."/>
            <person name="Groth M."/>
            <person name="Szafranski K."/>
            <person name="Schliwa M."/>
        </authorList>
    </citation>
    <scope>NUCLEOTIDE SEQUENCE [LARGE SCALE GENOMIC DNA]</scope>
</reference>
<dbReference type="SUPFAM" id="SSF81837">
    <property type="entry name" value="BEACH domain"/>
    <property type="match status" value="1"/>
</dbReference>
<dbReference type="Proteomes" id="UP000023152">
    <property type="component" value="Unassembled WGS sequence"/>
</dbReference>
<dbReference type="InterPro" id="IPR050865">
    <property type="entry name" value="BEACH_Domain"/>
</dbReference>
<dbReference type="InterPro" id="IPR036372">
    <property type="entry name" value="BEACH_dom_sf"/>
</dbReference>
<evidence type="ECO:0000313" key="3">
    <source>
        <dbReference type="Proteomes" id="UP000023152"/>
    </source>
</evidence>
<keyword evidence="3" id="KW-1185">Reference proteome</keyword>
<protein>
    <recommendedName>
        <fullName evidence="1">BEACH domain-containing protein</fullName>
    </recommendedName>
</protein>
<dbReference type="EMBL" id="ASPP01006282">
    <property type="protein sequence ID" value="ETO29066.1"/>
    <property type="molecule type" value="Genomic_DNA"/>
</dbReference>
<dbReference type="AlphaFoldDB" id="X6NST6"/>
<comment type="caution">
    <text evidence="2">The sequence shown here is derived from an EMBL/GenBank/DDBJ whole genome shotgun (WGS) entry which is preliminary data.</text>
</comment>
<accession>X6NST6</accession>
<name>X6NST6_RETFI</name>
<evidence type="ECO:0000259" key="1">
    <source>
        <dbReference type="PROSITE" id="PS50197"/>
    </source>
</evidence>
<feature type="domain" description="BEACH" evidence="1">
    <location>
        <begin position="1"/>
        <end position="200"/>
    </location>
</feature>
<dbReference type="PANTHER" id="PTHR13743">
    <property type="entry name" value="BEIGE/BEACH-RELATED"/>
    <property type="match status" value="1"/>
</dbReference>
<dbReference type="CDD" id="cd06071">
    <property type="entry name" value="Beach"/>
    <property type="match status" value="1"/>
</dbReference>
<evidence type="ECO:0000313" key="2">
    <source>
        <dbReference type="EMBL" id="ETO29066.1"/>
    </source>
</evidence>
<organism evidence="2 3">
    <name type="scientific">Reticulomyxa filosa</name>
    <dbReference type="NCBI Taxonomy" id="46433"/>
    <lineage>
        <taxon>Eukaryota</taxon>
        <taxon>Sar</taxon>
        <taxon>Rhizaria</taxon>
        <taxon>Retaria</taxon>
        <taxon>Foraminifera</taxon>
        <taxon>Monothalamids</taxon>
        <taxon>Reticulomyxidae</taxon>
        <taxon>Reticulomyxa</taxon>
    </lineage>
</organism>
<dbReference type="OMA" id="RTWHSAY"/>
<dbReference type="PANTHER" id="PTHR13743:SF123">
    <property type="entry name" value="PROTEIN FAN"/>
    <property type="match status" value="1"/>
</dbReference>
<proteinExistence type="predicted"/>
<dbReference type="InterPro" id="IPR000409">
    <property type="entry name" value="BEACH_dom"/>
</dbReference>
<dbReference type="Gene3D" id="1.10.1540.10">
    <property type="entry name" value="BEACH domain"/>
    <property type="match status" value="1"/>
</dbReference>
<dbReference type="Pfam" id="PF02138">
    <property type="entry name" value="Beach"/>
    <property type="match status" value="1"/>
</dbReference>